<organism evidence="1 2">
    <name type="scientific">Mycena rosella</name>
    <name type="common">Pink bonnet</name>
    <name type="synonym">Agaricus rosellus</name>
    <dbReference type="NCBI Taxonomy" id="1033263"/>
    <lineage>
        <taxon>Eukaryota</taxon>
        <taxon>Fungi</taxon>
        <taxon>Dikarya</taxon>
        <taxon>Basidiomycota</taxon>
        <taxon>Agaricomycotina</taxon>
        <taxon>Agaricomycetes</taxon>
        <taxon>Agaricomycetidae</taxon>
        <taxon>Agaricales</taxon>
        <taxon>Marasmiineae</taxon>
        <taxon>Mycenaceae</taxon>
        <taxon>Mycena</taxon>
    </lineage>
</organism>
<protein>
    <submittedName>
        <fullName evidence="1">Uncharacterized protein</fullName>
    </submittedName>
</protein>
<comment type="caution">
    <text evidence="1">The sequence shown here is derived from an EMBL/GenBank/DDBJ whole genome shotgun (WGS) entry which is preliminary data.</text>
</comment>
<sequence length="167" mass="18096">MPTHEILLLATHAEDQTTEERLDSADAPRGAVRWHYYLARAAAASFLFPATARAETTQPHQGPLISVGACSCFLQRQEGGARQSAQLPDCLGAERNTSGAGTESSALLPVDKRLPLSLYSARFKPPPRTSALSLHAILACRTRRTACGSAGLYAETYTHYRAPYPRT</sequence>
<proteinExistence type="predicted"/>
<evidence type="ECO:0000313" key="2">
    <source>
        <dbReference type="Proteomes" id="UP001221757"/>
    </source>
</evidence>
<dbReference type="AlphaFoldDB" id="A0AAD7CYZ3"/>
<evidence type="ECO:0000313" key="1">
    <source>
        <dbReference type="EMBL" id="KAJ7670958.1"/>
    </source>
</evidence>
<name>A0AAD7CYZ3_MYCRO</name>
<reference evidence="1" key="1">
    <citation type="submission" date="2023-03" db="EMBL/GenBank/DDBJ databases">
        <title>Massive genome expansion in bonnet fungi (Mycena s.s.) driven by repeated elements and novel gene families across ecological guilds.</title>
        <authorList>
            <consortium name="Lawrence Berkeley National Laboratory"/>
            <person name="Harder C.B."/>
            <person name="Miyauchi S."/>
            <person name="Viragh M."/>
            <person name="Kuo A."/>
            <person name="Thoen E."/>
            <person name="Andreopoulos B."/>
            <person name="Lu D."/>
            <person name="Skrede I."/>
            <person name="Drula E."/>
            <person name="Henrissat B."/>
            <person name="Morin E."/>
            <person name="Kohler A."/>
            <person name="Barry K."/>
            <person name="LaButti K."/>
            <person name="Morin E."/>
            <person name="Salamov A."/>
            <person name="Lipzen A."/>
            <person name="Mereny Z."/>
            <person name="Hegedus B."/>
            <person name="Baldrian P."/>
            <person name="Stursova M."/>
            <person name="Weitz H."/>
            <person name="Taylor A."/>
            <person name="Grigoriev I.V."/>
            <person name="Nagy L.G."/>
            <person name="Martin F."/>
            <person name="Kauserud H."/>
        </authorList>
    </citation>
    <scope>NUCLEOTIDE SEQUENCE</scope>
    <source>
        <strain evidence="1">CBHHK067</strain>
    </source>
</reference>
<gene>
    <name evidence="1" type="ORF">B0H17DRAFT_1209211</name>
</gene>
<dbReference type="Proteomes" id="UP001221757">
    <property type="component" value="Unassembled WGS sequence"/>
</dbReference>
<keyword evidence="2" id="KW-1185">Reference proteome</keyword>
<accession>A0AAD7CYZ3</accession>
<dbReference type="EMBL" id="JARKIE010000178">
    <property type="protein sequence ID" value="KAJ7670958.1"/>
    <property type="molecule type" value="Genomic_DNA"/>
</dbReference>